<feature type="binding site" evidence="2">
    <location>
        <position position="354"/>
    </location>
    <ligand>
        <name>Zn(2+)</name>
        <dbReference type="ChEBI" id="CHEBI:29105"/>
        <note>catalytic</note>
    </ligand>
</feature>
<keyword evidence="2" id="KW-0862">Zinc</keyword>
<comment type="cofactor">
    <cofactor evidence="2">
        <name>Zn(2+)</name>
        <dbReference type="ChEBI" id="CHEBI:29105"/>
    </cofactor>
    <text evidence="2">Binds 1 zinc ion per subunit.</text>
</comment>
<dbReference type="GO" id="GO:0008237">
    <property type="term" value="F:metallopeptidase activity"/>
    <property type="evidence" value="ECO:0007669"/>
    <property type="project" value="InterPro"/>
</dbReference>
<dbReference type="InterPro" id="IPR034015">
    <property type="entry name" value="M1_LTA4H"/>
</dbReference>
<evidence type="ECO:0000256" key="2">
    <source>
        <dbReference type="PIRSR" id="PIRSR634015-3"/>
    </source>
</evidence>
<feature type="active site" description="Proton acceptor" evidence="1">
    <location>
        <position position="333"/>
    </location>
</feature>
<keyword evidence="5" id="KW-0378">Hydrolase</keyword>
<dbReference type="KEGG" id="nja:NSJP_0719"/>
<dbReference type="RefSeq" id="WP_080885504.1">
    <property type="nucleotide sequence ID" value="NZ_LT828648.1"/>
</dbReference>
<proteinExistence type="predicted"/>
<dbReference type="PANTHER" id="PTHR45726:SF3">
    <property type="entry name" value="LEUKOTRIENE A-4 HYDROLASE"/>
    <property type="match status" value="1"/>
</dbReference>
<dbReference type="InterPro" id="IPR027268">
    <property type="entry name" value="Peptidase_M4/M1_CTD_sf"/>
</dbReference>
<dbReference type="PANTHER" id="PTHR45726">
    <property type="entry name" value="LEUKOTRIENE A-4 HYDROLASE"/>
    <property type="match status" value="1"/>
</dbReference>
<feature type="domain" description="Peptidase M1 membrane alanine aminopeptidase" evidence="4">
    <location>
        <begin position="331"/>
        <end position="473"/>
    </location>
</feature>
<sequence>MLTGKALLFALALLAATIFQAERSLCEEPLHPSQVTSVQRHDLFVQLYPESHELIGRDRITLVRPGKQAVVRLSLASTLVVQRVAEGSDDSTGHGLDRALPFTIERDVAAPQSQQVVIPLPDGMGENATTTLVITYQGVVNDPPREPRHLRFVTPSETAGHIGPEGVYLSSESQWYPDSQGSLSSYALRVALPKSWTAVTQAAVRRTTACSPDQCRQSDMALIECDPTRPSEALTLVANRFVVKERSWVATSGQPVRLATYLFPEDAHLADEYLDATSRYLDAYVGVLGPYPFETFAVVENFFASGLGMPSFTLLGSAIIKRHYVQPYALGHEIVHSWIGNGVFNRTDTGNWVEGLTTYVANYYWYELTSESFQARDQRRLFVRSYNLHVPPDRDYPVGRFMQKHDERDNAIGYQKTAMAFHLLRQEVGDQAFWKGVQTLISNYLGRHAEWHDLLLVFNETSGRDLGWFFRQWIERGGVPAPSLSRAVARPVDGGAAFDLDIGITQAEPLFRFPVQIRVRMDNGLEHPLTVHMTDAAHSATVRLPNRPVDVRLDPDSLLIRRIPRQSLPPTLNHYVTDIRRTVMLAGSIPPSHPYRELVARIEAQEGRKGISDRAAIIPNAEAAQIPPEGSVLLLGHDGKREIIQPLLATHCGTRVRLTESGIAIEGSDYDGPGTAVIATCHRADRPGSVLSLFYSATPEAAASVSRLLFFYGWNSVVVFKNGSVVSRGEWPGEREAGEQMEVAIDAVPVIR</sequence>
<accession>A0A1W1I1N2</accession>
<keyword evidence="3" id="KW-0732">Signal</keyword>
<evidence type="ECO:0000259" key="4">
    <source>
        <dbReference type="Pfam" id="PF01433"/>
    </source>
</evidence>
<reference evidence="5 6" key="1">
    <citation type="submission" date="2017-03" db="EMBL/GenBank/DDBJ databases">
        <authorList>
            <person name="Afonso C.L."/>
            <person name="Miller P.J."/>
            <person name="Scott M.A."/>
            <person name="Spackman E."/>
            <person name="Goraichik I."/>
            <person name="Dimitrov K.M."/>
            <person name="Suarez D.L."/>
            <person name="Swayne D.E."/>
        </authorList>
    </citation>
    <scope>NUCLEOTIDE SEQUENCE [LARGE SCALE GENOMIC DNA]</scope>
    <source>
        <strain evidence="5">Genome sequencing of Nitrospira japonica strain NJ11</strain>
    </source>
</reference>
<feature type="binding site" evidence="2">
    <location>
        <position position="336"/>
    </location>
    <ligand>
        <name>Zn(2+)</name>
        <dbReference type="ChEBI" id="CHEBI:29105"/>
        <note>catalytic</note>
    </ligand>
</feature>
<feature type="signal peptide" evidence="3">
    <location>
        <begin position="1"/>
        <end position="21"/>
    </location>
</feature>
<feature type="active site" description="Proton donor" evidence="1">
    <location>
        <position position="414"/>
    </location>
</feature>
<dbReference type="Gene3D" id="1.10.390.10">
    <property type="entry name" value="Neutral Protease Domain 2"/>
    <property type="match status" value="1"/>
</dbReference>
<dbReference type="STRING" id="1325564.NSJP_0719"/>
<dbReference type="AlphaFoldDB" id="A0A1W1I1N2"/>
<evidence type="ECO:0000256" key="1">
    <source>
        <dbReference type="PIRSR" id="PIRSR634015-1"/>
    </source>
</evidence>
<dbReference type="GO" id="GO:0008270">
    <property type="term" value="F:zinc ion binding"/>
    <property type="evidence" value="ECO:0007669"/>
    <property type="project" value="InterPro"/>
</dbReference>
<dbReference type="InterPro" id="IPR014782">
    <property type="entry name" value="Peptidase_M1_dom"/>
</dbReference>
<keyword evidence="2" id="KW-0479">Metal-binding</keyword>
<dbReference type="OrthoDB" id="9762302at2"/>
<name>A0A1W1I1N2_9BACT</name>
<gene>
    <name evidence="5" type="ORF">NSJP_0719</name>
</gene>
<evidence type="ECO:0000313" key="5">
    <source>
        <dbReference type="EMBL" id="SLM46891.1"/>
    </source>
</evidence>
<dbReference type="Proteomes" id="UP000192042">
    <property type="component" value="Chromosome I"/>
</dbReference>
<evidence type="ECO:0000256" key="3">
    <source>
        <dbReference type="SAM" id="SignalP"/>
    </source>
</evidence>
<dbReference type="Pfam" id="PF01433">
    <property type="entry name" value="Peptidase_M1"/>
    <property type="match status" value="1"/>
</dbReference>
<feature type="binding site" evidence="2">
    <location>
        <position position="332"/>
    </location>
    <ligand>
        <name>Zn(2+)</name>
        <dbReference type="ChEBI" id="CHEBI:29105"/>
        <note>catalytic</note>
    </ligand>
</feature>
<dbReference type="EMBL" id="LT828648">
    <property type="protein sequence ID" value="SLM46891.1"/>
    <property type="molecule type" value="Genomic_DNA"/>
</dbReference>
<keyword evidence="6" id="KW-1185">Reference proteome</keyword>
<protein>
    <submittedName>
        <fullName evidence="5">Putative Peptidase M</fullName>
        <ecNumber evidence="5">3.4.-.-</ecNumber>
    </submittedName>
</protein>
<feature type="chain" id="PRO_5013003674" evidence="3">
    <location>
        <begin position="22"/>
        <end position="752"/>
    </location>
</feature>
<evidence type="ECO:0000313" key="6">
    <source>
        <dbReference type="Proteomes" id="UP000192042"/>
    </source>
</evidence>
<dbReference type="SUPFAM" id="SSF55486">
    <property type="entry name" value="Metalloproteases ('zincins'), catalytic domain"/>
    <property type="match status" value="1"/>
</dbReference>
<dbReference type="EC" id="3.4.-.-" evidence="5"/>
<organism evidence="5 6">
    <name type="scientific">Nitrospira japonica</name>
    <dbReference type="NCBI Taxonomy" id="1325564"/>
    <lineage>
        <taxon>Bacteria</taxon>
        <taxon>Pseudomonadati</taxon>
        <taxon>Nitrospirota</taxon>
        <taxon>Nitrospiria</taxon>
        <taxon>Nitrospirales</taxon>
        <taxon>Nitrospiraceae</taxon>
        <taxon>Nitrospira</taxon>
    </lineage>
</organism>